<evidence type="ECO:0000313" key="6">
    <source>
        <dbReference type="Proteomes" id="UP000215355"/>
    </source>
</evidence>
<comment type="similarity">
    <text evidence="1 2">Belongs to the TonB-dependent receptor family.</text>
</comment>
<keyword evidence="1" id="KW-0813">Transport</keyword>
<feature type="domain" description="TonB-dependent receptor-like beta-barrel" evidence="3">
    <location>
        <begin position="500"/>
        <end position="1020"/>
    </location>
</feature>
<dbReference type="GO" id="GO:0009279">
    <property type="term" value="C:cell outer membrane"/>
    <property type="evidence" value="ECO:0007669"/>
    <property type="project" value="UniProtKB-SubCell"/>
</dbReference>
<dbReference type="InterPro" id="IPR012910">
    <property type="entry name" value="Plug_dom"/>
</dbReference>
<dbReference type="SUPFAM" id="SSF49464">
    <property type="entry name" value="Carboxypeptidase regulatory domain-like"/>
    <property type="match status" value="1"/>
</dbReference>
<comment type="subcellular location">
    <subcellularLocation>
        <location evidence="1">Cell outer membrane</location>
        <topology evidence="1">Multi-pass membrane protein</topology>
    </subcellularLocation>
</comment>
<dbReference type="PROSITE" id="PS52016">
    <property type="entry name" value="TONB_DEPENDENT_REC_3"/>
    <property type="match status" value="1"/>
</dbReference>
<keyword evidence="1 2" id="KW-0472">Membrane</keyword>
<dbReference type="Pfam" id="PF13715">
    <property type="entry name" value="CarbopepD_reg_2"/>
    <property type="match status" value="1"/>
</dbReference>
<sequence length="1189" mass="133282">MYYFFTRNPYPKQLGLRKLLLIMKLVSLLLLGTMLHVSASTLGQKVSVHAKRATLQEILQDIQNQTNYDFLYSNTQLKHVDKIDVSMKNKDLREVLQKVLTPQGLVFFVEDNMVLIKSRKELAASPELVQRVIEGYVKDEQGQPISGVSVSLQNSNLAAASDGKGYFRLQSPTAQATISVSAMGYSTQVIQVTGSAPLQIILKEAVSDLDEVVVVGYGVQKKANLTGAVSQVNAEDIALRPDANIATTLQGLMPGLNIQMNDGDPSATPDINVRGFNSINGGSPLVLIDGIEGNITRVNPNDIESVTVLKDASSASIYGARGAFGVILITTKTGKAGTTSIAYTNNFGWTSPTARTDYISDPYIYGRTVDAALYGYNGTSYTNYNAMDWETIKMVANGEIEPFHELQNNGSYKFFHKSNWWDHLFKKQQASSFHNISISGGTDKLKGYLSGRVFKRESINNINEDADMDRQNLKANLVFTPYPWLEISNNTQFINEKDKDYGGYTNGFGGLWSTTTWYNLMAFYPIMVDGIPTDIGTGTGGQGGNAGLHSNKTWRLFNNEEFTNTFRAVAKPVKGLQINFDYSNRIENTARTFRLNPFEYLAGNKLDHRIVGLNRLTEYRWKDKYNAINLFATYENRFADKHNLKLLAGYNQEKFDRDRIATTADDLLIEDLSNLSLATVMNSISGSATNWAIQGFFGRLNYDYENKYLLEINARYDGSSRFPENSRWGLFPSVSLGWQVDREAFWEPIKPYVSSLKIRGSYGKLGNQTVDVNTFKELMSVGKSDWLDGGNRLVFATMPGPLPNVVTWESTKSTNIGADIGFLENKLLFNVDWFRKDVEGMYLPGEPLPAVFGASEPRENYAALMNKGFEVGVSYQNKFDVAGSPLNFSVSANVSNFIGTITRYNNPKGLLSSYYEGKRLGEIWGYHIDGQFQSDEEALAFQNSFTNPANSLSQVYNDVLNVTQNSEWNHLRGGDIRYVDVNGDGRIDKGENTLDNHGDLQRIGNSMPQFPFGLNLNMRWKNIDMSVALAGVARQDWYPTGDLFWGPYQRPYLSFIRKDLIDNAWRPDETANKYPQIYRGYSSLQSGRSLYELNDYYLQNLGYVRVKNFSVGYTLPQQWTQRVKVDKFRVFFSGENILTWSFGGLTKYLDPEQAGAAVNYSAPATADDRGDLRTYPMGKTFSLGVMLNL</sequence>
<dbReference type="Pfam" id="PF07715">
    <property type="entry name" value="Plug"/>
    <property type="match status" value="1"/>
</dbReference>
<gene>
    <name evidence="5" type="ORF">SAMEA4412673_03980</name>
</gene>
<dbReference type="AlphaFoldDB" id="A0AAJ4XF22"/>
<keyword evidence="5" id="KW-0675">Receptor</keyword>
<accession>A0AAJ4XF22</accession>
<dbReference type="InterPro" id="IPR037066">
    <property type="entry name" value="Plug_dom_sf"/>
</dbReference>
<dbReference type="Proteomes" id="UP000215355">
    <property type="component" value="Chromosome 1"/>
</dbReference>
<evidence type="ECO:0000259" key="3">
    <source>
        <dbReference type="Pfam" id="PF00593"/>
    </source>
</evidence>
<dbReference type="InterPro" id="IPR008969">
    <property type="entry name" value="CarboxyPept-like_regulatory"/>
</dbReference>
<evidence type="ECO:0000313" key="5">
    <source>
        <dbReference type="EMBL" id="SNV64726.1"/>
    </source>
</evidence>
<organism evidence="5 6">
    <name type="scientific">Sphingobacterium mizutaii</name>
    <dbReference type="NCBI Taxonomy" id="1010"/>
    <lineage>
        <taxon>Bacteria</taxon>
        <taxon>Pseudomonadati</taxon>
        <taxon>Bacteroidota</taxon>
        <taxon>Sphingobacteriia</taxon>
        <taxon>Sphingobacteriales</taxon>
        <taxon>Sphingobacteriaceae</taxon>
        <taxon>Sphingobacterium</taxon>
    </lineage>
</organism>
<evidence type="ECO:0000256" key="2">
    <source>
        <dbReference type="RuleBase" id="RU003357"/>
    </source>
</evidence>
<dbReference type="KEGG" id="smiz:4412673_03980"/>
<dbReference type="EMBL" id="LT906468">
    <property type="protein sequence ID" value="SNV64726.1"/>
    <property type="molecule type" value="Genomic_DNA"/>
</dbReference>
<name>A0AAJ4XF22_9SPHI</name>
<dbReference type="SUPFAM" id="SSF56935">
    <property type="entry name" value="Porins"/>
    <property type="match status" value="1"/>
</dbReference>
<dbReference type="Pfam" id="PF00593">
    <property type="entry name" value="TonB_dep_Rec_b-barrel"/>
    <property type="match status" value="1"/>
</dbReference>
<dbReference type="InterPro" id="IPR000531">
    <property type="entry name" value="Beta-barrel_TonB"/>
</dbReference>
<proteinExistence type="inferred from homology"/>
<dbReference type="Gene3D" id="2.170.130.10">
    <property type="entry name" value="TonB-dependent receptor, plug domain"/>
    <property type="match status" value="1"/>
</dbReference>
<evidence type="ECO:0000259" key="4">
    <source>
        <dbReference type="Pfam" id="PF07715"/>
    </source>
</evidence>
<keyword evidence="1" id="KW-0812">Transmembrane</keyword>
<dbReference type="Gene3D" id="2.60.40.1120">
    <property type="entry name" value="Carboxypeptidase-like, regulatory domain"/>
    <property type="match status" value="1"/>
</dbReference>
<dbReference type="InterPro" id="IPR023996">
    <property type="entry name" value="TonB-dep_OMP_SusC/RagA"/>
</dbReference>
<dbReference type="InterPro" id="IPR039426">
    <property type="entry name" value="TonB-dep_rcpt-like"/>
</dbReference>
<dbReference type="NCBIfam" id="TIGR04056">
    <property type="entry name" value="OMP_RagA_SusC"/>
    <property type="match status" value="1"/>
</dbReference>
<keyword evidence="1" id="KW-0998">Cell outer membrane</keyword>
<keyword evidence="2" id="KW-0798">TonB box</keyword>
<reference evidence="5 6" key="1">
    <citation type="submission" date="2017-06" db="EMBL/GenBank/DDBJ databases">
        <authorList>
            <consortium name="Pathogen Informatics"/>
        </authorList>
    </citation>
    <scope>NUCLEOTIDE SEQUENCE [LARGE SCALE GENOMIC DNA]</scope>
    <source>
        <strain evidence="5 6">NCTC12149</strain>
    </source>
</reference>
<protein>
    <submittedName>
        <fullName evidence="5">Outer membrane cobalamin receptor protein</fullName>
    </submittedName>
</protein>
<keyword evidence="1" id="KW-1134">Transmembrane beta strand</keyword>
<evidence type="ECO:0000256" key="1">
    <source>
        <dbReference type="PROSITE-ProRule" id="PRU01360"/>
    </source>
</evidence>
<dbReference type="InterPro" id="IPR023997">
    <property type="entry name" value="TonB-dep_OMP_SusC/RagA_CS"/>
</dbReference>
<dbReference type="NCBIfam" id="TIGR04057">
    <property type="entry name" value="SusC_RagA_signa"/>
    <property type="match status" value="1"/>
</dbReference>
<feature type="domain" description="TonB-dependent receptor plug" evidence="4">
    <location>
        <begin position="222"/>
        <end position="326"/>
    </location>
</feature>